<evidence type="ECO:0000256" key="1">
    <source>
        <dbReference type="SAM" id="MobiDB-lite"/>
    </source>
</evidence>
<gene>
    <name evidence="3" type="ORF">J113_07175</name>
</gene>
<dbReference type="EMBL" id="CP005386">
    <property type="protein sequence ID" value="AGL26495.1"/>
    <property type="molecule type" value="Genomic_DNA"/>
</dbReference>
<dbReference type="HOGENOM" id="CLU_1766023_0_0_11"/>
<dbReference type="InterPro" id="IPR036101">
    <property type="entry name" value="CarD-like/TRCF_RID_sf"/>
</dbReference>
<dbReference type="SUPFAM" id="SSF52540">
    <property type="entry name" value="P-loop containing nucleoside triphosphate hydrolases"/>
    <property type="match status" value="1"/>
</dbReference>
<dbReference type="AlphaFoldDB" id="R4M6S2"/>
<feature type="domain" description="CarD-like/TRCF RNAP-interacting" evidence="2">
    <location>
        <begin position="102"/>
        <end position="127"/>
    </location>
</feature>
<dbReference type="SUPFAM" id="SSF141259">
    <property type="entry name" value="CarD-like"/>
    <property type="match status" value="1"/>
</dbReference>
<feature type="region of interest" description="Disordered" evidence="1">
    <location>
        <begin position="77"/>
        <end position="101"/>
    </location>
</feature>
<dbReference type="Gene3D" id="2.40.10.170">
    <property type="match status" value="1"/>
</dbReference>
<proteinExistence type="predicted"/>
<evidence type="ECO:0000259" key="2">
    <source>
        <dbReference type="Pfam" id="PF02559"/>
    </source>
</evidence>
<name>R4M6S2_MYCTX</name>
<dbReference type="Proteomes" id="UP000013548">
    <property type="component" value="Chromosome"/>
</dbReference>
<organism evidence="3 4">
    <name type="scientific">Mycobacterium tuberculosis CAS/NITR204</name>
    <dbReference type="NCBI Taxonomy" id="1310114"/>
    <lineage>
        <taxon>Bacteria</taxon>
        <taxon>Bacillati</taxon>
        <taxon>Actinomycetota</taxon>
        <taxon>Actinomycetes</taxon>
        <taxon>Mycobacteriales</taxon>
        <taxon>Mycobacteriaceae</taxon>
        <taxon>Mycobacterium</taxon>
        <taxon>Mycobacterium tuberculosis complex</taxon>
    </lineage>
</organism>
<accession>R4M6S2</accession>
<protein>
    <submittedName>
        <fullName evidence="3">Transcription-repair coupling factor</fullName>
    </submittedName>
</protein>
<dbReference type="KEGG" id="mtuc:J113_07175"/>
<dbReference type="InterPro" id="IPR027417">
    <property type="entry name" value="P-loop_NTPase"/>
</dbReference>
<evidence type="ECO:0000313" key="3">
    <source>
        <dbReference type="EMBL" id="AGL26495.1"/>
    </source>
</evidence>
<sequence length="147" mass="15302">MLRAHIATGVYAALVAPGTGTAHRVVERLSESDTPAGMLDPGQAPKPGVVGVLQGPLRDGVIIPGANLVVITETDCRQPGQRRRGHTAAAKRRRSRPAGAEAGDLVVHDQHGIGRFVEMVERTVGGTPGVSGAGVCLGQEGWRGEKY</sequence>
<dbReference type="Pfam" id="PF02559">
    <property type="entry name" value="CarD_TRCF_RID"/>
    <property type="match status" value="1"/>
</dbReference>
<reference evidence="3 4" key="1">
    <citation type="journal article" date="2013" name="Genome Announc.">
        <title>Whole-Genome Sequences of Four Clinical Isolates of Mycobacterium tuberculosis from Tamil Nadu, South India.</title>
        <authorList>
            <person name="Narayanan S."/>
            <person name="Deshpande U."/>
        </authorList>
    </citation>
    <scope>NUCLEOTIDE SEQUENCE [LARGE SCALE GENOMIC DNA]</scope>
    <source>
        <strain evidence="3 4">CAS/NITR204</strain>
    </source>
</reference>
<evidence type="ECO:0000313" key="4">
    <source>
        <dbReference type="Proteomes" id="UP000013548"/>
    </source>
</evidence>
<feature type="compositionally biased region" description="Basic residues" evidence="1">
    <location>
        <begin position="80"/>
        <end position="96"/>
    </location>
</feature>
<dbReference type="InterPro" id="IPR003711">
    <property type="entry name" value="CarD-like/TRCF_RID"/>
</dbReference>
<dbReference type="BioCyc" id="MTUB1310114:G13A2-1053-MONOMER"/>